<name>A0ABW0Y6K3_9GAMM</name>
<protein>
    <submittedName>
        <fullName evidence="1">Uncharacterized protein</fullName>
    </submittedName>
</protein>
<keyword evidence="2" id="KW-1185">Reference proteome</keyword>
<proteinExistence type="predicted"/>
<reference evidence="2" key="1">
    <citation type="journal article" date="2019" name="Int. J. Syst. Evol. Microbiol.">
        <title>The Global Catalogue of Microorganisms (GCM) 10K type strain sequencing project: providing services to taxonomists for standard genome sequencing and annotation.</title>
        <authorList>
            <consortium name="The Broad Institute Genomics Platform"/>
            <consortium name="The Broad Institute Genome Sequencing Center for Infectious Disease"/>
            <person name="Wu L."/>
            <person name="Ma J."/>
        </authorList>
    </citation>
    <scope>NUCLEOTIDE SEQUENCE [LARGE SCALE GENOMIC DNA]</scope>
    <source>
        <strain evidence="2">KCTC 15012</strain>
    </source>
</reference>
<evidence type="ECO:0000313" key="2">
    <source>
        <dbReference type="Proteomes" id="UP001596132"/>
    </source>
</evidence>
<dbReference type="Proteomes" id="UP001596132">
    <property type="component" value="Unassembled WGS sequence"/>
</dbReference>
<organism evidence="1 2">
    <name type="scientific">Aeromonas eucrenophila</name>
    <dbReference type="NCBI Taxonomy" id="649"/>
    <lineage>
        <taxon>Bacteria</taxon>
        <taxon>Pseudomonadati</taxon>
        <taxon>Pseudomonadota</taxon>
        <taxon>Gammaproteobacteria</taxon>
        <taxon>Aeromonadales</taxon>
        <taxon>Aeromonadaceae</taxon>
        <taxon>Aeromonas</taxon>
    </lineage>
</organism>
<dbReference type="RefSeq" id="WP_156128089.1">
    <property type="nucleotide sequence ID" value="NZ_CDDF01000005.1"/>
</dbReference>
<sequence length="146" mass="15980">MMVEGTIVSLPVLSPVNQLAQPAPAASERTPPTVPTIPEEPVIIELLLNTGATYPVTAEFTAQMQTLYPGVDSVQELRAMCGWLLANPTKRKTKAGITRFINSWLSRCQDRGSSTLANRSVPRGVEWDLTKTMNAEKLNNLLEGLF</sequence>
<gene>
    <name evidence="1" type="ORF">ACFPVW_03950</name>
</gene>
<evidence type="ECO:0000313" key="1">
    <source>
        <dbReference type="EMBL" id="MFC5705242.1"/>
    </source>
</evidence>
<accession>A0ABW0Y6K3</accession>
<dbReference type="EMBL" id="JBHSPP010000005">
    <property type="protein sequence ID" value="MFC5705242.1"/>
    <property type="molecule type" value="Genomic_DNA"/>
</dbReference>
<comment type="caution">
    <text evidence="1">The sequence shown here is derived from an EMBL/GenBank/DDBJ whole genome shotgun (WGS) entry which is preliminary data.</text>
</comment>